<keyword evidence="4" id="KW-1185">Reference proteome</keyword>
<gene>
    <name evidence="3" type="ORF">SAMN05660199_00235</name>
</gene>
<dbReference type="STRING" id="1052260.SAMN05660199_00235"/>
<organism evidence="3 4">
    <name type="scientific">Klenkia soli</name>
    <dbReference type="NCBI Taxonomy" id="1052260"/>
    <lineage>
        <taxon>Bacteria</taxon>
        <taxon>Bacillati</taxon>
        <taxon>Actinomycetota</taxon>
        <taxon>Actinomycetes</taxon>
        <taxon>Geodermatophilales</taxon>
        <taxon>Geodermatophilaceae</taxon>
        <taxon>Klenkia</taxon>
    </lineage>
</organism>
<dbReference type="OrthoDB" id="5188909at2"/>
<keyword evidence="2" id="KW-1133">Transmembrane helix</keyword>
<protein>
    <submittedName>
        <fullName evidence="3">Uncharacterized protein</fullName>
    </submittedName>
</protein>
<dbReference type="EMBL" id="FNIR01000001">
    <property type="protein sequence ID" value="SDN54196.1"/>
    <property type="molecule type" value="Genomic_DNA"/>
</dbReference>
<feature type="compositionally biased region" description="Low complexity" evidence="1">
    <location>
        <begin position="267"/>
        <end position="277"/>
    </location>
</feature>
<keyword evidence="2" id="KW-0472">Membrane</keyword>
<feature type="transmembrane region" description="Helical" evidence="2">
    <location>
        <begin position="42"/>
        <end position="63"/>
    </location>
</feature>
<evidence type="ECO:0000256" key="1">
    <source>
        <dbReference type="SAM" id="MobiDB-lite"/>
    </source>
</evidence>
<accession>A0A1H0C8R7</accession>
<keyword evidence="2" id="KW-0812">Transmembrane</keyword>
<evidence type="ECO:0000256" key="2">
    <source>
        <dbReference type="SAM" id="Phobius"/>
    </source>
</evidence>
<name>A0A1H0C8R7_9ACTN</name>
<evidence type="ECO:0000313" key="3">
    <source>
        <dbReference type="EMBL" id="SDN54196.1"/>
    </source>
</evidence>
<dbReference type="RefSeq" id="WP_091238161.1">
    <property type="nucleotide sequence ID" value="NZ_FNIR01000001.1"/>
</dbReference>
<proteinExistence type="predicted"/>
<feature type="region of interest" description="Disordered" evidence="1">
    <location>
        <begin position="248"/>
        <end position="280"/>
    </location>
</feature>
<sequence>MDLEKQLRTGLSARAAEIDAAPTGLLDDVLAGHRRSVHRRRAALVAGVAAVLVAVAVPVGVTVTGGADGGDSSQAPVQGAFERYPIEPRGNLAEDAGYVDGLLARDWWPASVGPQPAPDTRQVVFAADVPDGVMALVTGWLDGARTGQWLGGPPGATAQELTPIAEPVPVADGQPQAFLRFVDDAGALVVVAAPGDVVEVSPRQEIAASGEIVRAPYETVGEPDGTAVVDVASLDRATFGVRVTRDGVPQEVAGGGSGSTTQDVEPDLGAGLDGAPGDPDPDLVRELVRGVLERLGLDGDGVPVGVLWGGPIGNRIQPAEAAVVTVGLPSGATVLVVGMGYGQDDVGEFSSVVGPCGQAILPAGATVDDWVVAVRCELRRLDDGASLGSQLVVVPPAGTATVQLTGAGGAVIDTRQLTGPAYVGPAPDGLQGAVALDADGAVLAQAPLLGLEPLQLD</sequence>
<evidence type="ECO:0000313" key="4">
    <source>
        <dbReference type="Proteomes" id="UP000199088"/>
    </source>
</evidence>
<dbReference type="Proteomes" id="UP000199088">
    <property type="component" value="Unassembled WGS sequence"/>
</dbReference>
<dbReference type="AlphaFoldDB" id="A0A1H0C8R7"/>
<reference evidence="4" key="1">
    <citation type="submission" date="2016-10" db="EMBL/GenBank/DDBJ databases">
        <authorList>
            <person name="Varghese N."/>
            <person name="Submissions S."/>
        </authorList>
    </citation>
    <scope>NUCLEOTIDE SEQUENCE [LARGE SCALE GENOMIC DNA]</scope>
    <source>
        <strain evidence="4">DSM 45843</strain>
    </source>
</reference>